<dbReference type="PROSITE" id="PS00143">
    <property type="entry name" value="INSULINASE"/>
    <property type="match status" value="1"/>
</dbReference>
<comment type="similarity">
    <text evidence="2 4">Belongs to the peptidase M16 family.</text>
</comment>
<dbReference type="InterPro" id="IPR011249">
    <property type="entry name" value="Metalloenz_LuxS/M16"/>
</dbReference>
<evidence type="ECO:0000313" key="9">
    <source>
        <dbReference type="EMBL" id="MDY0874501.1"/>
    </source>
</evidence>
<gene>
    <name evidence="9" type="ORF">SMD31_21360</name>
</gene>
<comment type="caution">
    <text evidence="9">The sequence shown here is derived from an EMBL/GenBank/DDBJ whole genome shotgun (WGS) entry which is preliminary data.</text>
</comment>
<dbReference type="Gene3D" id="3.30.830.10">
    <property type="entry name" value="Metalloenzyme, LuxS/M16 peptidase-like"/>
    <property type="match status" value="2"/>
</dbReference>
<sequence>MPNWKKVLLGPAAICAGLSFSPLFIATAQADLFEAETFTLKNGMEVVVLPKHLAPVVFQVVVYKVGAADGLKGKNGVAHFLEHLMFKATKKLKAGQFSQDVDRVGGTDNAFTNQDMTAYHQEFAAEHLPQFMAAEADRMVNLQLDDKVVLPERDVILNERGQTVESDPGSRLSEAMNAAIFQNHPYGLPIIGWRHEMETYTTKDAVDFYKRWYAPNNAILIVAGDVTPAEVKKLAEKNFGKLAARQIPARDRLMEPPAEAARRLSLSSPEVEHPSVWRRYMTESYRTAGLTKGDNTAYALSVLSEVMGGGAVGRLYRALVIDQHVALGAGASFSGDARDYGSFTFYASPRDPADLGKAEAAIDAEIAKLLKDGITADELAAAKNRLLLEAAKARDSLNGPALLVAESLAGGESMADIQAWPDRINAVTVEDVMTAAKTVLTPENSVTSTLLPEASGDDAAPADGAPASETPPSDTAQ</sequence>
<feature type="domain" description="Peptidase M16 C-terminal" evidence="8">
    <location>
        <begin position="201"/>
        <end position="386"/>
    </location>
</feature>
<keyword evidence="6" id="KW-0732">Signal</keyword>
<keyword evidence="3" id="KW-0645">Protease</keyword>
<feature type="compositionally biased region" description="Low complexity" evidence="5">
    <location>
        <begin position="452"/>
        <end position="468"/>
    </location>
</feature>
<dbReference type="EMBL" id="JAXCLX010000005">
    <property type="protein sequence ID" value="MDY0874501.1"/>
    <property type="molecule type" value="Genomic_DNA"/>
</dbReference>
<evidence type="ECO:0000313" key="10">
    <source>
        <dbReference type="Proteomes" id="UP001271769"/>
    </source>
</evidence>
<feature type="chain" id="PRO_5045372367" evidence="6">
    <location>
        <begin position="31"/>
        <end position="477"/>
    </location>
</feature>
<evidence type="ECO:0000256" key="4">
    <source>
        <dbReference type="RuleBase" id="RU004447"/>
    </source>
</evidence>
<protein>
    <submittedName>
        <fullName evidence="9">Pitrilysin family protein</fullName>
    </submittedName>
</protein>
<dbReference type="Pfam" id="PF00675">
    <property type="entry name" value="Peptidase_M16"/>
    <property type="match status" value="1"/>
</dbReference>
<proteinExistence type="inferred from homology"/>
<evidence type="ECO:0000256" key="6">
    <source>
        <dbReference type="SAM" id="SignalP"/>
    </source>
</evidence>
<dbReference type="InterPro" id="IPR001431">
    <property type="entry name" value="Pept_M16_Zn_BS"/>
</dbReference>
<feature type="region of interest" description="Disordered" evidence="5">
    <location>
        <begin position="442"/>
        <end position="477"/>
    </location>
</feature>
<reference evidence="9 10" key="1">
    <citation type="journal article" date="2013" name="Antonie Van Leeuwenhoek">
        <title>Dongia rigui sp. nov., isolated from freshwater of a large wetland in Korea.</title>
        <authorList>
            <person name="Baik K.S."/>
            <person name="Hwang Y.M."/>
            <person name="Choi J.S."/>
            <person name="Kwon J."/>
            <person name="Seong C.N."/>
        </authorList>
    </citation>
    <scope>NUCLEOTIDE SEQUENCE [LARGE SCALE GENOMIC DNA]</scope>
    <source>
        <strain evidence="9 10">04SU4-P</strain>
    </source>
</reference>
<dbReference type="Pfam" id="PF05193">
    <property type="entry name" value="Peptidase_M16_C"/>
    <property type="match status" value="1"/>
</dbReference>
<dbReference type="InterPro" id="IPR011765">
    <property type="entry name" value="Pept_M16_N"/>
</dbReference>
<dbReference type="PANTHER" id="PTHR11851:SF49">
    <property type="entry name" value="MITOCHONDRIAL-PROCESSING PEPTIDASE SUBUNIT ALPHA"/>
    <property type="match status" value="1"/>
</dbReference>
<dbReference type="InterPro" id="IPR007863">
    <property type="entry name" value="Peptidase_M16_C"/>
</dbReference>
<evidence type="ECO:0000256" key="2">
    <source>
        <dbReference type="ARBA" id="ARBA00007261"/>
    </source>
</evidence>
<comment type="cofactor">
    <cofactor evidence="1">
        <name>Zn(2+)</name>
        <dbReference type="ChEBI" id="CHEBI:29105"/>
    </cofactor>
</comment>
<dbReference type="PANTHER" id="PTHR11851">
    <property type="entry name" value="METALLOPROTEASE"/>
    <property type="match status" value="1"/>
</dbReference>
<evidence type="ECO:0000256" key="5">
    <source>
        <dbReference type="SAM" id="MobiDB-lite"/>
    </source>
</evidence>
<keyword evidence="3" id="KW-0378">Hydrolase</keyword>
<dbReference type="RefSeq" id="WP_320502969.1">
    <property type="nucleotide sequence ID" value="NZ_JAXCLX010000005.1"/>
</dbReference>
<accession>A0ABU5E6J5</accession>
<feature type="domain" description="Peptidase M16 N-terminal" evidence="7">
    <location>
        <begin position="59"/>
        <end position="191"/>
    </location>
</feature>
<evidence type="ECO:0000256" key="1">
    <source>
        <dbReference type="ARBA" id="ARBA00001947"/>
    </source>
</evidence>
<dbReference type="Proteomes" id="UP001271769">
    <property type="component" value="Unassembled WGS sequence"/>
</dbReference>
<evidence type="ECO:0000256" key="3">
    <source>
        <dbReference type="ARBA" id="ARBA00023049"/>
    </source>
</evidence>
<dbReference type="SUPFAM" id="SSF63411">
    <property type="entry name" value="LuxS/MPP-like metallohydrolase"/>
    <property type="match status" value="2"/>
</dbReference>
<keyword evidence="10" id="KW-1185">Reference proteome</keyword>
<evidence type="ECO:0000259" key="8">
    <source>
        <dbReference type="Pfam" id="PF05193"/>
    </source>
</evidence>
<keyword evidence="3" id="KW-0482">Metalloprotease</keyword>
<feature type="signal peptide" evidence="6">
    <location>
        <begin position="1"/>
        <end position="30"/>
    </location>
</feature>
<evidence type="ECO:0000259" key="7">
    <source>
        <dbReference type="Pfam" id="PF00675"/>
    </source>
</evidence>
<dbReference type="InterPro" id="IPR050361">
    <property type="entry name" value="MPP/UQCRC_Complex"/>
</dbReference>
<name>A0ABU5E6J5_9PROT</name>
<organism evidence="9 10">
    <name type="scientific">Dongia rigui</name>
    <dbReference type="NCBI Taxonomy" id="940149"/>
    <lineage>
        <taxon>Bacteria</taxon>
        <taxon>Pseudomonadati</taxon>
        <taxon>Pseudomonadota</taxon>
        <taxon>Alphaproteobacteria</taxon>
        <taxon>Rhodospirillales</taxon>
        <taxon>Dongiaceae</taxon>
        <taxon>Dongia</taxon>
    </lineage>
</organism>